<evidence type="ECO:0000259" key="2">
    <source>
        <dbReference type="PROSITE" id="PS50191"/>
    </source>
</evidence>
<dbReference type="Proteomes" id="UP000198287">
    <property type="component" value="Unassembled WGS sequence"/>
</dbReference>
<dbReference type="OMA" id="KQPYSFN"/>
<sequence>MTLVQDKSSVLSNNSNLNRNDSPELLQQLQELKHLMKDDENLKDFIEFFDDDFLLAFIKGKKLDLGKAYTTLVNFIDIRRRKYRHIFKPLVPSKNASLNAGILRILKNRDHRNRFVLVNRTWKWNCKQVSADDTNAMFMLIMDEYFRVDCHKTEGLVGIFDMFGFSMDHVREATPNKVYQLIDLLWKNVPVRYTALHIVNTGFFMNCLLKIVHPFLPKKVRERLIIHSNDLASLHAHIPKEILPESLGGPIIEEEAFDINFEQRIRNKEEYYQKFSE</sequence>
<dbReference type="PROSITE" id="PS50191">
    <property type="entry name" value="CRAL_TRIO"/>
    <property type="match status" value="1"/>
</dbReference>
<dbReference type="PANTHER" id="PTHR10174">
    <property type="entry name" value="ALPHA-TOCOPHEROL TRANSFER PROTEIN-RELATED"/>
    <property type="match status" value="1"/>
</dbReference>
<keyword evidence="4" id="KW-1185">Reference proteome</keyword>
<feature type="region of interest" description="Disordered" evidence="1">
    <location>
        <begin position="1"/>
        <end position="22"/>
    </location>
</feature>
<name>A0A226EK03_FOLCA</name>
<dbReference type="SUPFAM" id="SSF52087">
    <property type="entry name" value="CRAL/TRIO domain"/>
    <property type="match status" value="1"/>
</dbReference>
<dbReference type="OrthoDB" id="75724at2759"/>
<dbReference type="GO" id="GO:1902936">
    <property type="term" value="F:phosphatidylinositol bisphosphate binding"/>
    <property type="evidence" value="ECO:0007669"/>
    <property type="project" value="TreeGrafter"/>
</dbReference>
<dbReference type="Gene3D" id="3.40.525.10">
    <property type="entry name" value="CRAL-TRIO lipid binding domain"/>
    <property type="match status" value="1"/>
</dbReference>
<dbReference type="SUPFAM" id="SSF46938">
    <property type="entry name" value="CRAL/TRIO N-terminal domain"/>
    <property type="match status" value="1"/>
</dbReference>
<evidence type="ECO:0000256" key="1">
    <source>
        <dbReference type="SAM" id="MobiDB-lite"/>
    </source>
</evidence>
<comment type="caution">
    <text evidence="3">The sequence shown here is derived from an EMBL/GenBank/DDBJ whole genome shotgun (WGS) entry which is preliminary data.</text>
</comment>
<accession>A0A226EK03</accession>
<dbReference type="EMBL" id="LNIX01000003">
    <property type="protein sequence ID" value="OXA57447.1"/>
    <property type="molecule type" value="Genomic_DNA"/>
</dbReference>
<dbReference type="SMART" id="SM00516">
    <property type="entry name" value="SEC14"/>
    <property type="match status" value="1"/>
</dbReference>
<gene>
    <name evidence="3" type="ORF">Fcan01_06906</name>
</gene>
<dbReference type="InterPro" id="IPR001251">
    <property type="entry name" value="CRAL-TRIO_dom"/>
</dbReference>
<evidence type="ECO:0000313" key="3">
    <source>
        <dbReference type="EMBL" id="OXA57447.1"/>
    </source>
</evidence>
<feature type="domain" description="CRAL-TRIO" evidence="2">
    <location>
        <begin position="94"/>
        <end position="255"/>
    </location>
</feature>
<dbReference type="InterPro" id="IPR036865">
    <property type="entry name" value="CRAL-TRIO_dom_sf"/>
</dbReference>
<dbReference type="PANTHER" id="PTHR10174:SF130">
    <property type="entry name" value="ALPHA-TOCOPHEROL TRANSFER PROTEIN-LIKE"/>
    <property type="match status" value="1"/>
</dbReference>
<dbReference type="Gene3D" id="1.10.8.20">
    <property type="entry name" value="N-terminal domain of phosphatidylinositol transfer protein sec14p"/>
    <property type="match status" value="1"/>
</dbReference>
<dbReference type="PRINTS" id="PR00180">
    <property type="entry name" value="CRETINALDHBP"/>
</dbReference>
<organism evidence="3 4">
    <name type="scientific">Folsomia candida</name>
    <name type="common">Springtail</name>
    <dbReference type="NCBI Taxonomy" id="158441"/>
    <lineage>
        <taxon>Eukaryota</taxon>
        <taxon>Metazoa</taxon>
        <taxon>Ecdysozoa</taxon>
        <taxon>Arthropoda</taxon>
        <taxon>Hexapoda</taxon>
        <taxon>Collembola</taxon>
        <taxon>Entomobryomorpha</taxon>
        <taxon>Isotomoidea</taxon>
        <taxon>Isotomidae</taxon>
        <taxon>Proisotominae</taxon>
        <taxon>Folsomia</taxon>
    </lineage>
</organism>
<dbReference type="Pfam" id="PF00650">
    <property type="entry name" value="CRAL_TRIO"/>
    <property type="match status" value="1"/>
</dbReference>
<dbReference type="AlphaFoldDB" id="A0A226EK03"/>
<feature type="compositionally biased region" description="Low complexity" evidence="1">
    <location>
        <begin position="8"/>
        <end position="22"/>
    </location>
</feature>
<dbReference type="InterPro" id="IPR036273">
    <property type="entry name" value="CRAL/TRIO_N_dom_sf"/>
</dbReference>
<evidence type="ECO:0000313" key="4">
    <source>
        <dbReference type="Proteomes" id="UP000198287"/>
    </source>
</evidence>
<reference evidence="3 4" key="1">
    <citation type="submission" date="2015-12" db="EMBL/GenBank/DDBJ databases">
        <title>The genome of Folsomia candida.</title>
        <authorList>
            <person name="Faddeeva A."/>
            <person name="Derks M.F."/>
            <person name="Anvar Y."/>
            <person name="Smit S."/>
            <person name="Van Straalen N."/>
            <person name="Roelofs D."/>
        </authorList>
    </citation>
    <scope>NUCLEOTIDE SEQUENCE [LARGE SCALE GENOMIC DNA]</scope>
    <source>
        <strain evidence="3 4">VU population</strain>
        <tissue evidence="3">Whole body</tissue>
    </source>
</reference>
<dbReference type="CDD" id="cd00170">
    <property type="entry name" value="SEC14"/>
    <property type="match status" value="1"/>
</dbReference>
<dbReference type="GO" id="GO:0016020">
    <property type="term" value="C:membrane"/>
    <property type="evidence" value="ECO:0007669"/>
    <property type="project" value="TreeGrafter"/>
</dbReference>
<protein>
    <submittedName>
        <fullName evidence="3">Retinaldehyde-binding protein 1</fullName>
    </submittedName>
</protein>
<dbReference type="Gene3D" id="1.20.5.1200">
    <property type="entry name" value="Alpha-tocopherol transfer"/>
    <property type="match status" value="1"/>
</dbReference>
<proteinExistence type="predicted"/>